<organism evidence="1 2">
    <name type="scientific">Fusarium decemcellulare</name>
    <dbReference type="NCBI Taxonomy" id="57161"/>
    <lineage>
        <taxon>Eukaryota</taxon>
        <taxon>Fungi</taxon>
        <taxon>Dikarya</taxon>
        <taxon>Ascomycota</taxon>
        <taxon>Pezizomycotina</taxon>
        <taxon>Sordariomycetes</taxon>
        <taxon>Hypocreomycetidae</taxon>
        <taxon>Hypocreales</taxon>
        <taxon>Nectriaceae</taxon>
        <taxon>Fusarium</taxon>
        <taxon>Fusarium decemcellulare species complex</taxon>
    </lineage>
</organism>
<reference evidence="1" key="1">
    <citation type="submission" date="2022-08" db="EMBL/GenBank/DDBJ databases">
        <title>Genome Sequence of Fusarium decemcellulare.</title>
        <authorList>
            <person name="Buettner E."/>
        </authorList>
    </citation>
    <scope>NUCLEOTIDE SEQUENCE</scope>
    <source>
        <strain evidence="1">Babe19</strain>
    </source>
</reference>
<accession>A0ACC1SX18</accession>
<evidence type="ECO:0000313" key="1">
    <source>
        <dbReference type="EMBL" id="KAJ3548094.1"/>
    </source>
</evidence>
<name>A0ACC1SX18_9HYPO</name>
<sequence>MRATILSFALGLLSVESALAGPCKPHVSATTDLSTTGTVTEASTESSTETVTVSTSEEPSSSTILADTTTTEAATTDVTTTTTAAADITTTSKALTSSTDTTSSETEAASTTTTTISEPAPIQTFNVIAAGGTPVDGTSLEGDGNGGSNVLFNIDFGNYHPLALSIEANTGRLMYEGHYICVNYVATSDSSTPSVISTCPNFNAGPNQVYDYLTCSQGDGKLACTAPAGQCSTDEFTDEFGCTQTGGTLNQLTVRDTFGGSRYNVYISSSVPANYIPVSFKIQAV</sequence>
<keyword evidence="2" id="KW-1185">Reference proteome</keyword>
<protein>
    <submittedName>
        <fullName evidence="1">Uncharacterized protein</fullName>
    </submittedName>
</protein>
<dbReference type="EMBL" id="JANRMS010000058">
    <property type="protein sequence ID" value="KAJ3548094.1"/>
    <property type="molecule type" value="Genomic_DNA"/>
</dbReference>
<dbReference type="Proteomes" id="UP001148629">
    <property type="component" value="Unassembled WGS sequence"/>
</dbReference>
<proteinExistence type="predicted"/>
<comment type="caution">
    <text evidence="1">The sequence shown here is derived from an EMBL/GenBank/DDBJ whole genome shotgun (WGS) entry which is preliminary data.</text>
</comment>
<gene>
    <name evidence="1" type="ORF">NM208_g1178</name>
</gene>
<evidence type="ECO:0000313" key="2">
    <source>
        <dbReference type="Proteomes" id="UP001148629"/>
    </source>
</evidence>